<feature type="domain" description="N-acetyltransferase" evidence="1">
    <location>
        <begin position="1"/>
        <end position="147"/>
    </location>
</feature>
<protein>
    <submittedName>
        <fullName evidence="2">GNAT family N-acetyltransferase</fullName>
    </submittedName>
</protein>
<dbReference type="Pfam" id="PF13673">
    <property type="entry name" value="Acetyltransf_10"/>
    <property type="match status" value="1"/>
</dbReference>
<evidence type="ECO:0000313" key="3">
    <source>
        <dbReference type="Proteomes" id="UP000295756"/>
    </source>
</evidence>
<gene>
    <name evidence="2" type="ORF">EW139_09825</name>
</gene>
<dbReference type="InterPro" id="IPR000182">
    <property type="entry name" value="GNAT_dom"/>
</dbReference>
<dbReference type="EMBL" id="CP037939">
    <property type="protein sequence ID" value="QBR48396.1"/>
    <property type="molecule type" value="Genomic_DNA"/>
</dbReference>
<organism evidence="2 3">
    <name type="scientific">Leuconostoc kimchii</name>
    <dbReference type="NCBI Taxonomy" id="136609"/>
    <lineage>
        <taxon>Bacteria</taxon>
        <taxon>Bacillati</taxon>
        <taxon>Bacillota</taxon>
        <taxon>Bacilli</taxon>
        <taxon>Lactobacillales</taxon>
        <taxon>Lactobacillaceae</taxon>
        <taxon>Leuconostoc</taxon>
    </lineage>
</organism>
<reference evidence="2 3" key="1">
    <citation type="submission" date="2019-03" db="EMBL/GenBank/DDBJ databases">
        <title>Complete Genome Sequence of Leuconostoc kimchii strain NKJ218 Isolated from Homemade Kimchi.</title>
        <authorList>
            <person name="Jung J.Y."/>
            <person name="Jin H.M."/>
            <person name="Jung J.-W."/>
            <person name="Lee S.-Y."/>
            <person name="Ryu B.-G."/>
            <person name="Han S.-S."/>
            <person name="Kang H.K."/>
            <person name="Choi H.W."/>
            <person name="Chung E.J."/>
            <person name="Choi K.-M."/>
        </authorList>
    </citation>
    <scope>NUCLEOTIDE SEQUENCE [LARGE SCALE GENOMIC DNA]</scope>
    <source>
        <strain evidence="2 3">NKJ218</strain>
    </source>
</reference>
<dbReference type="SUPFAM" id="SSF55729">
    <property type="entry name" value="Acyl-CoA N-acyltransferases (Nat)"/>
    <property type="match status" value="1"/>
</dbReference>
<sequence>MTIKIKHQIGLGPIHDEALTIRTAVFVTEQGVSIKDEMADQLAEETALHMVAFLDNISAATARVREETPGIWHVQRVATLPSFRGQGIASQLFAYIESIAPQYHIHTLDLGAQVQAKPFYEHLQFEAYGSEFLDAGIVHISMKKHLD</sequence>
<keyword evidence="3" id="KW-1185">Reference proteome</keyword>
<evidence type="ECO:0000259" key="1">
    <source>
        <dbReference type="PROSITE" id="PS51186"/>
    </source>
</evidence>
<dbReference type="Proteomes" id="UP000295756">
    <property type="component" value="Chromosome"/>
</dbReference>
<proteinExistence type="predicted"/>
<dbReference type="PROSITE" id="PS51186">
    <property type="entry name" value="GNAT"/>
    <property type="match status" value="1"/>
</dbReference>
<name>A0ABX5SQK7_9LACO</name>
<dbReference type="RefSeq" id="WP_013103304.1">
    <property type="nucleotide sequence ID" value="NZ_CP037939.1"/>
</dbReference>
<dbReference type="InterPro" id="IPR016181">
    <property type="entry name" value="Acyl_CoA_acyltransferase"/>
</dbReference>
<dbReference type="CDD" id="cd04301">
    <property type="entry name" value="NAT_SF"/>
    <property type="match status" value="1"/>
</dbReference>
<accession>A0ABX5SQK7</accession>
<evidence type="ECO:0000313" key="2">
    <source>
        <dbReference type="EMBL" id="QBR48396.1"/>
    </source>
</evidence>
<dbReference type="Gene3D" id="3.40.630.30">
    <property type="match status" value="1"/>
</dbReference>